<keyword evidence="2" id="KW-0804">Transcription</keyword>
<comment type="similarity">
    <text evidence="1">Belongs to the mTERF family.</text>
</comment>
<gene>
    <name evidence="4" type="ORF">TorRG33x02_253040</name>
</gene>
<evidence type="ECO:0000256" key="1">
    <source>
        <dbReference type="ARBA" id="ARBA00007692"/>
    </source>
</evidence>
<comment type="caution">
    <text evidence="4">The sequence shown here is derived from an EMBL/GenBank/DDBJ whole genome shotgun (WGS) entry which is preliminary data.</text>
</comment>
<dbReference type="FunFam" id="1.25.70.10:FF:000001">
    <property type="entry name" value="Mitochondrial transcription termination factor-like"/>
    <property type="match status" value="1"/>
</dbReference>
<keyword evidence="2" id="KW-0806">Transcription termination</keyword>
<evidence type="ECO:0000256" key="3">
    <source>
        <dbReference type="ARBA" id="ARBA00022946"/>
    </source>
</evidence>
<dbReference type="OrthoDB" id="1151614at2759"/>
<dbReference type="PANTHER" id="PTHR13068:SF120">
    <property type="entry name" value="TRANSCRIPTION TERMINATION FACTOR MTERF2, CHLOROPLASTIC-LIKE ISOFORM X1"/>
    <property type="match status" value="1"/>
</dbReference>
<dbReference type="GO" id="GO:0003676">
    <property type="term" value="F:nucleic acid binding"/>
    <property type="evidence" value="ECO:0007669"/>
    <property type="project" value="InterPro"/>
</dbReference>
<dbReference type="EMBL" id="JXTC01000273">
    <property type="protein sequence ID" value="PON72184.1"/>
    <property type="molecule type" value="Genomic_DNA"/>
</dbReference>
<proteinExistence type="inferred from homology"/>
<dbReference type="InterPro" id="IPR038538">
    <property type="entry name" value="MTERF_sf"/>
</dbReference>
<dbReference type="SMART" id="SM00733">
    <property type="entry name" value="Mterf"/>
    <property type="match status" value="9"/>
</dbReference>
<dbReference type="PANTHER" id="PTHR13068">
    <property type="entry name" value="CGI-12 PROTEIN-RELATED"/>
    <property type="match status" value="1"/>
</dbReference>
<organism evidence="4 5">
    <name type="scientific">Trema orientale</name>
    <name type="common">Charcoal tree</name>
    <name type="synonym">Celtis orientalis</name>
    <dbReference type="NCBI Taxonomy" id="63057"/>
    <lineage>
        <taxon>Eukaryota</taxon>
        <taxon>Viridiplantae</taxon>
        <taxon>Streptophyta</taxon>
        <taxon>Embryophyta</taxon>
        <taxon>Tracheophyta</taxon>
        <taxon>Spermatophyta</taxon>
        <taxon>Magnoliopsida</taxon>
        <taxon>eudicotyledons</taxon>
        <taxon>Gunneridae</taxon>
        <taxon>Pentapetalae</taxon>
        <taxon>rosids</taxon>
        <taxon>fabids</taxon>
        <taxon>Rosales</taxon>
        <taxon>Cannabaceae</taxon>
        <taxon>Trema</taxon>
    </lineage>
</organism>
<keyword evidence="5" id="KW-1185">Reference proteome</keyword>
<dbReference type="Proteomes" id="UP000237000">
    <property type="component" value="Unassembled WGS sequence"/>
</dbReference>
<sequence length="460" mass="52730">MLRLVCEKRSLVAVVNSKASPFIRGLFVSNFFLRPMSELPSSFTDPQSFTVSYLQNSCGLSQNSAISASEKLLIENPEKADSVLNFMRTHGLTQTHIKKIMSTRPKLLLADLECKLRPNMELLVSLGFSGASLGKLLGNYSRVLDRNLVDTVDFFKAHGFVDKQITVMVRKCPSLLLFNPDKNFKPKLDFLKSLGYTDVDVRKILLSEPYILERSLENHIIPCFQVLRRFLGTDENVLKVMKVGCGLPHYDLVNLLEPNISLLKSLGVPDLIILKMFIMHPRTLLLKPQQTTEIFAEVVKLGFHPNTLSFVLAFRTMAMTSKILWQRKIEVYKSFGLSEDQVYSAFKKQPMCMSISEKKIKKMMKFFLTKLDIEPSAICKYPNLLLLSLEKRIMPRCSVLQLLMSTGFMNEDIRLFHHFTMTEKKFVEMLVRKYQQVLPDIVKAHEDKIEFQGFPVVVKL</sequence>
<keyword evidence="3" id="KW-0809">Transit peptide</keyword>
<dbReference type="InterPro" id="IPR003690">
    <property type="entry name" value="MTERF"/>
</dbReference>
<keyword evidence="2" id="KW-0805">Transcription regulation</keyword>
<evidence type="ECO:0000256" key="2">
    <source>
        <dbReference type="ARBA" id="ARBA00022472"/>
    </source>
</evidence>
<name>A0A2P5DFW7_TREOI</name>
<reference evidence="5" key="1">
    <citation type="submission" date="2016-06" db="EMBL/GenBank/DDBJ databases">
        <title>Parallel loss of symbiosis genes in relatives of nitrogen-fixing non-legume Parasponia.</title>
        <authorList>
            <person name="Van Velzen R."/>
            <person name="Holmer R."/>
            <person name="Bu F."/>
            <person name="Rutten L."/>
            <person name="Van Zeijl A."/>
            <person name="Liu W."/>
            <person name="Santuari L."/>
            <person name="Cao Q."/>
            <person name="Sharma T."/>
            <person name="Shen D."/>
            <person name="Roswanjaya Y."/>
            <person name="Wardhani T."/>
            <person name="Kalhor M.S."/>
            <person name="Jansen J."/>
            <person name="Van den Hoogen J."/>
            <person name="Gungor B."/>
            <person name="Hartog M."/>
            <person name="Hontelez J."/>
            <person name="Verver J."/>
            <person name="Yang W.-C."/>
            <person name="Schijlen E."/>
            <person name="Repin R."/>
            <person name="Schilthuizen M."/>
            <person name="Schranz E."/>
            <person name="Heidstra R."/>
            <person name="Miyata K."/>
            <person name="Fedorova E."/>
            <person name="Kohlen W."/>
            <person name="Bisseling T."/>
            <person name="Smit S."/>
            <person name="Geurts R."/>
        </authorList>
    </citation>
    <scope>NUCLEOTIDE SEQUENCE [LARGE SCALE GENOMIC DNA]</scope>
    <source>
        <strain evidence="5">cv. RG33-2</strain>
    </source>
</reference>
<dbReference type="InParanoid" id="A0A2P5DFW7"/>
<protein>
    <submittedName>
        <fullName evidence="4">Mitochodrial transcription termination factor</fullName>
    </submittedName>
</protein>
<dbReference type="AlphaFoldDB" id="A0A2P5DFW7"/>
<dbReference type="Pfam" id="PF02536">
    <property type="entry name" value="mTERF"/>
    <property type="match status" value="1"/>
</dbReference>
<evidence type="ECO:0000313" key="4">
    <source>
        <dbReference type="EMBL" id="PON72184.1"/>
    </source>
</evidence>
<dbReference type="Gene3D" id="1.25.70.10">
    <property type="entry name" value="Transcription termination factor 3, mitochondrial"/>
    <property type="match status" value="3"/>
</dbReference>
<accession>A0A2P5DFW7</accession>
<evidence type="ECO:0000313" key="5">
    <source>
        <dbReference type="Proteomes" id="UP000237000"/>
    </source>
</evidence>
<dbReference type="GO" id="GO:0006353">
    <property type="term" value="P:DNA-templated transcription termination"/>
    <property type="evidence" value="ECO:0007669"/>
    <property type="project" value="UniProtKB-KW"/>
</dbReference>